<dbReference type="Gene3D" id="3.30.870.10">
    <property type="entry name" value="Endonuclease Chain A"/>
    <property type="match status" value="2"/>
</dbReference>
<dbReference type="Pfam" id="PF06087">
    <property type="entry name" value="Tyr-DNA_phospho"/>
    <property type="match status" value="1"/>
</dbReference>
<dbReference type="InterPro" id="IPR026635">
    <property type="entry name" value="Efm4/METTL10"/>
</dbReference>
<evidence type="ECO:0000256" key="3">
    <source>
        <dbReference type="ARBA" id="ARBA00022989"/>
    </source>
</evidence>
<comment type="caution">
    <text evidence="11">The sequence shown here is derived from an EMBL/GenBank/DDBJ whole genome shotgun (WGS) entry which is preliminary data.</text>
</comment>
<feature type="compositionally biased region" description="Polar residues" evidence="8">
    <location>
        <begin position="1075"/>
        <end position="1093"/>
    </location>
</feature>
<dbReference type="CDD" id="cd02440">
    <property type="entry name" value="AdoMet_MTases"/>
    <property type="match status" value="1"/>
</dbReference>
<comment type="subcellular location">
    <subcellularLocation>
        <location evidence="5">Cytoplasm</location>
    </subcellularLocation>
    <subcellularLocation>
        <location evidence="1">Membrane</location>
        <topology evidence="1">Multi-pass membrane protein</topology>
    </subcellularLocation>
</comment>
<feature type="transmembrane region" description="Helical" evidence="9">
    <location>
        <begin position="850"/>
        <end position="869"/>
    </location>
</feature>
<dbReference type="HAMAP" id="MF_03188">
    <property type="entry name" value="Methyltr_EFM4"/>
    <property type="match status" value="1"/>
</dbReference>
<comment type="similarity">
    <text evidence="5">Belongs to the class I-like SAM-binding methyltransferase superfamily. EFM4 family.</text>
</comment>
<dbReference type="GO" id="GO:0008081">
    <property type="term" value="F:phosphoric diester hydrolase activity"/>
    <property type="evidence" value="ECO:0007669"/>
    <property type="project" value="InterPro"/>
</dbReference>
<organism evidence="11 12">
    <name type="scientific">Wallemia mellicola</name>
    <dbReference type="NCBI Taxonomy" id="1708541"/>
    <lineage>
        <taxon>Eukaryota</taxon>
        <taxon>Fungi</taxon>
        <taxon>Dikarya</taxon>
        <taxon>Basidiomycota</taxon>
        <taxon>Wallemiomycotina</taxon>
        <taxon>Wallemiomycetes</taxon>
        <taxon>Wallemiales</taxon>
        <taxon>Wallemiaceae</taxon>
        <taxon>Wallemia</taxon>
    </lineage>
</organism>
<dbReference type="AlphaFoldDB" id="A0A4T0QW87"/>
<dbReference type="Gene3D" id="3.40.50.150">
    <property type="entry name" value="Vaccinia Virus protein VP39"/>
    <property type="match status" value="1"/>
</dbReference>
<evidence type="ECO:0000313" key="12">
    <source>
        <dbReference type="Proteomes" id="UP000305647"/>
    </source>
</evidence>
<keyword evidence="2 9" id="KW-0812">Transmembrane</keyword>
<evidence type="ECO:0000256" key="2">
    <source>
        <dbReference type="ARBA" id="ARBA00022692"/>
    </source>
</evidence>
<dbReference type="Pfam" id="PF14378">
    <property type="entry name" value="PAP2_3"/>
    <property type="match status" value="1"/>
</dbReference>
<dbReference type="Proteomes" id="UP000305647">
    <property type="component" value="Unassembled WGS sequence"/>
</dbReference>
<feature type="binding site" evidence="7">
    <location>
        <position position="356"/>
    </location>
    <ligand>
        <name>substrate</name>
    </ligand>
</feature>
<keyword evidence="5" id="KW-0808">Transferase</keyword>
<dbReference type="SUPFAM" id="SSF56024">
    <property type="entry name" value="Phospholipase D/nuclease"/>
    <property type="match status" value="2"/>
</dbReference>
<dbReference type="GO" id="GO:0005634">
    <property type="term" value="C:nucleus"/>
    <property type="evidence" value="ECO:0007669"/>
    <property type="project" value="InterPro"/>
</dbReference>
<dbReference type="GO" id="GO:0016192">
    <property type="term" value="P:vesicle-mediated transport"/>
    <property type="evidence" value="ECO:0007669"/>
    <property type="project" value="UniProtKB-UniRule"/>
</dbReference>
<dbReference type="InterPro" id="IPR052185">
    <property type="entry name" value="IPC_Synthase-Related"/>
</dbReference>
<feature type="domain" description="Phosphatidic acid phosphatase type 2/haloperoxidase" evidence="10">
    <location>
        <begin position="848"/>
        <end position="985"/>
    </location>
</feature>
<dbReference type="EC" id="2.1.1.-" evidence="5"/>
<accession>A0A4T0QW87</accession>
<keyword evidence="3 9" id="KW-1133">Transmembrane helix</keyword>
<feature type="transmembrane region" description="Helical" evidence="9">
    <location>
        <begin position="706"/>
        <end position="727"/>
    </location>
</feature>
<dbReference type="InterPro" id="IPR025714">
    <property type="entry name" value="Methyltranfer_dom"/>
</dbReference>
<name>A0A4T0QW87_9BASI</name>
<dbReference type="InterPro" id="IPR000326">
    <property type="entry name" value="PAP2/HPO"/>
</dbReference>
<dbReference type="SUPFAM" id="SSF48317">
    <property type="entry name" value="Acid phosphatase/Vanadium-dependent haloperoxidase"/>
    <property type="match status" value="1"/>
</dbReference>
<evidence type="ECO:0000256" key="4">
    <source>
        <dbReference type="ARBA" id="ARBA00023136"/>
    </source>
</evidence>
<dbReference type="GO" id="GO:0016279">
    <property type="term" value="F:protein-lysine N-methyltransferase activity"/>
    <property type="evidence" value="ECO:0007669"/>
    <property type="project" value="UniProtKB-UniRule"/>
</dbReference>
<sequence length="1126" mass="126115">MITNESPGKYTDGVVKQTINVLSEKNEGVCSVEECFGPKDKLKLVIISSFVRMDEFVVPLMGNAKVVCAQPQKLDKIRNWFMHDVFAHGTYHAKIFTTDGWLRVVVTTANFIPIDWMWNENTVFMQDFPLKGQTLGGESSEQKSGFQSDWTWFLYKLKLNKSLKLVADQMPDTPLPNVDAVNKWDFSRSKARLISSISETYSGLENIRKVGHFRLADLVRQAGCGIDNNGDLMTKRGDSTKHEWYVDIECQGSSLGAYKPAWGNEFYNSACGRFNLLPGLEDDAKALKGKRKSSNNEWPPIKILYPTKNMALNNRGSISLGGNFFMDNQKWSNKDFPRDAMYRNPSKRGAIFTHAKSICGILKHKHMISKSKIAGKSKKTENGEKVTFTSDEESDLSATESEPEDKGTENNVAGGWVYIGSHNFTPSAWGRLTKAGKLNISNCELGVFLPLYGDDKVSNALADEYLTYSRPVVKYDDEDIPWDLPSSKLGTKEHWDEVYEREVENFEEIGEEGEVWFGEDSVEKMIDWALDNVPSEESGPTVLDMGTGNGHLLFELVSNGYQGKYLKGVDYSPASVKLSNQIAKSKGDNFEEVAFDVVDVLDKQQISNLGQWDVVMDKGTFDAICLSVGSNRLLYAQQAAELVKKGGKLLITSCNFTEEEVKSTFEADMKFKDIRSAFSSLDYNISPKSTIDKLKQHKWRKFDIQWAIYFLIALPSFIMMSIPIPVIKWLIPLTYFGLIATPVTSQFFFPATPILVWLLTFFCARFIPTPVRPTINVTILPTLESVWYGANISNLVTTHRHWILDVIAWFPYGLVHYVVPFVIAAIAWVYAPAKGAANRNGHKPYSALQFWGLVFGIMNIIGVIVQVSFPCAPPWYELLYGLLPADYSIPGSPAGLARIDELMHSHSYSSAFGASPLVFGAFPSLHAGSATVEALFMSHFFPKFKAFYWAYVGWLYWATMYLSHHYLVDAVAGACLATACFYILLPEHLRDPQGLPSNADIGKEKILPMSSVRSSNIGHRRIWSAAADSEFALDDLPSQLDSPLDGQNQSHLNLLPDSESRSSSISHANSAVHSRSQTPNKQPNQAPRISSSENHQEHPEEEILFDNEQNSPSTSSHTSRIEKHVL</sequence>
<evidence type="ECO:0000256" key="9">
    <source>
        <dbReference type="SAM" id="Phobius"/>
    </source>
</evidence>
<dbReference type="GO" id="GO:0016020">
    <property type="term" value="C:membrane"/>
    <property type="evidence" value="ECO:0007669"/>
    <property type="project" value="UniProtKB-SubCell"/>
</dbReference>
<proteinExistence type="inferred from homology"/>
<feature type="region of interest" description="Disordered" evidence="8">
    <location>
        <begin position="372"/>
        <end position="412"/>
    </location>
</feature>
<dbReference type="SMART" id="SM00014">
    <property type="entry name" value="acidPPc"/>
    <property type="match status" value="1"/>
</dbReference>
<evidence type="ECO:0000313" key="11">
    <source>
        <dbReference type="EMBL" id="TIC29446.1"/>
    </source>
</evidence>
<keyword evidence="5" id="KW-0949">S-adenosyl-L-methionine</keyword>
<dbReference type="InterPro" id="IPR010347">
    <property type="entry name" value="Tdp1"/>
</dbReference>
<feature type="active site" description="Nucleophile" evidence="6">
    <location>
        <position position="92"/>
    </location>
</feature>
<keyword evidence="4 9" id="KW-0472">Membrane</keyword>
<feature type="binding site" evidence="7">
    <location>
        <position position="94"/>
    </location>
    <ligand>
        <name>substrate</name>
    </ligand>
</feature>
<dbReference type="GO" id="GO:0032259">
    <property type="term" value="P:methylation"/>
    <property type="evidence" value="ECO:0007669"/>
    <property type="project" value="UniProtKB-KW"/>
</dbReference>
<keyword evidence="5" id="KW-0813">Transport</keyword>
<feature type="transmembrane region" description="Helical" evidence="9">
    <location>
        <begin position="747"/>
        <end position="767"/>
    </location>
</feature>
<dbReference type="EMBL" id="SPRO01000028">
    <property type="protein sequence ID" value="TIC29446.1"/>
    <property type="molecule type" value="Genomic_DNA"/>
</dbReference>
<feature type="compositionally biased region" description="Polar residues" evidence="8">
    <location>
        <begin position="1107"/>
        <end position="1118"/>
    </location>
</feature>
<dbReference type="InterPro" id="IPR036938">
    <property type="entry name" value="PAP2/HPO_sf"/>
</dbReference>
<evidence type="ECO:0000259" key="10">
    <source>
        <dbReference type="SMART" id="SM00014"/>
    </source>
</evidence>
<evidence type="ECO:0000256" key="8">
    <source>
        <dbReference type="SAM" id="MobiDB-lite"/>
    </source>
</evidence>
<gene>
    <name evidence="5" type="primary">EFM4</name>
    <name evidence="11" type="ORF">E3Q10_02623</name>
</gene>
<comment type="function">
    <text evidence="5">S-adenosyl-L-methionine-dependent protein-lysine N-methyltransferase that mono- and dimethylates elongation factor 1-alpha at 'Lys-316'. May play a role in intracellular transport.</text>
</comment>
<feature type="region of interest" description="Disordered" evidence="8">
    <location>
        <begin position="1038"/>
        <end position="1126"/>
    </location>
</feature>
<dbReference type="InterPro" id="IPR026841">
    <property type="entry name" value="Aur1/Ipt1"/>
</dbReference>
<dbReference type="PANTHER" id="PTHR31310:SF11">
    <property type="entry name" value="INOSITOL PHOSPHORYLCERAMIDE SYNTHASE CATALYTIC SUBUNIT AUR1"/>
    <property type="match status" value="1"/>
</dbReference>
<dbReference type="SUPFAM" id="SSF53335">
    <property type="entry name" value="S-adenosyl-L-methionine-dependent methyltransferases"/>
    <property type="match status" value="1"/>
</dbReference>
<feature type="transmembrane region" description="Helical" evidence="9">
    <location>
        <begin position="809"/>
        <end position="830"/>
    </location>
</feature>
<dbReference type="GO" id="GO:0006676">
    <property type="term" value="P:mannosyl diphosphorylinositol ceramide metabolic process"/>
    <property type="evidence" value="ECO:0007669"/>
    <property type="project" value="TreeGrafter"/>
</dbReference>
<dbReference type="GO" id="GO:0070916">
    <property type="term" value="C:inositol phosphoceramide synthase complex"/>
    <property type="evidence" value="ECO:0007669"/>
    <property type="project" value="TreeGrafter"/>
</dbReference>
<dbReference type="InterPro" id="IPR029063">
    <property type="entry name" value="SAM-dependent_MTases_sf"/>
</dbReference>
<dbReference type="Pfam" id="PF13847">
    <property type="entry name" value="Methyltransf_31"/>
    <property type="match status" value="1"/>
</dbReference>
<reference evidence="11 12" key="1">
    <citation type="submission" date="2019-03" db="EMBL/GenBank/DDBJ databases">
        <title>Sequencing 25 genomes of Wallemia mellicola.</title>
        <authorList>
            <person name="Gostincar C."/>
        </authorList>
    </citation>
    <scope>NUCLEOTIDE SEQUENCE [LARGE SCALE GENOMIC DNA]</scope>
    <source>
        <strain evidence="11 12">EXF-8738</strain>
    </source>
</reference>
<feature type="transmembrane region" description="Helical" evidence="9">
    <location>
        <begin position="946"/>
        <end position="962"/>
    </location>
</feature>
<evidence type="ECO:0000256" key="1">
    <source>
        <dbReference type="ARBA" id="ARBA00004141"/>
    </source>
</evidence>
<dbReference type="GO" id="GO:0030148">
    <property type="term" value="P:sphingolipid biosynthetic process"/>
    <property type="evidence" value="ECO:0007669"/>
    <property type="project" value="TreeGrafter"/>
</dbReference>
<protein>
    <recommendedName>
        <fullName evidence="5">Protein-lysine N-methyltransferase EFM4</fullName>
        <ecNumber evidence="5">2.1.1.-</ecNumber>
    </recommendedName>
    <alternativeName>
        <fullName evidence="5">Elongation factor methyltransferase 4</fullName>
    </alternativeName>
</protein>
<keyword evidence="5" id="KW-0963">Cytoplasm</keyword>
<evidence type="ECO:0000256" key="7">
    <source>
        <dbReference type="PIRSR" id="PIRSR610347-2"/>
    </source>
</evidence>
<evidence type="ECO:0000256" key="6">
    <source>
        <dbReference type="PIRSR" id="PIRSR610347-1"/>
    </source>
</evidence>
<dbReference type="CDD" id="cd03386">
    <property type="entry name" value="PAP2_Aur1_like"/>
    <property type="match status" value="1"/>
</dbReference>
<feature type="active site" description="Proton donor/acceptor" evidence="6">
    <location>
        <position position="354"/>
    </location>
</feature>
<keyword evidence="5" id="KW-0489">Methyltransferase</keyword>
<dbReference type="PANTHER" id="PTHR31310">
    <property type="match status" value="1"/>
</dbReference>
<dbReference type="GO" id="GO:0006281">
    <property type="term" value="P:DNA repair"/>
    <property type="evidence" value="ECO:0007669"/>
    <property type="project" value="InterPro"/>
</dbReference>
<feature type="compositionally biased region" description="Low complexity" evidence="8">
    <location>
        <begin position="1061"/>
        <end position="1074"/>
    </location>
</feature>
<evidence type="ECO:0000256" key="5">
    <source>
        <dbReference type="HAMAP-Rule" id="MF_03188"/>
    </source>
</evidence>